<proteinExistence type="predicted"/>
<dbReference type="GO" id="GO:0008270">
    <property type="term" value="F:zinc ion binding"/>
    <property type="evidence" value="ECO:0007669"/>
    <property type="project" value="UniProtKB-KW"/>
</dbReference>
<feature type="domain" description="RanBP2-type" evidence="5">
    <location>
        <begin position="210"/>
        <end position="229"/>
    </location>
</feature>
<evidence type="ECO:0000256" key="3">
    <source>
        <dbReference type="ARBA" id="ARBA00022833"/>
    </source>
</evidence>
<keyword evidence="1" id="KW-0479">Metal-binding</keyword>
<dbReference type="Proteomes" id="UP000770015">
    <property type="component" value="Unassembled WGS sequence"/>
</dbReference>
<gene>
    <name evidence="6" type="ORF">F5X68DRAFT_3395</name>
</gene>
<evidence type="ECO:0000313" key="6">
    <source>
        <dbReference type="EMBL" id="KAH6697260.1"/>
    </source>
</evidence>
<name>A0A9P8VKK0_9PEZI</name>
<dbReference type="AlphaFoldDB" id="A0A9P8VKK0"/>
<feature type="region of interest" description="Disordered" evidence="4">
    <location>
        <begin position="59"/>
        <end position="80"/>
    </location>
</feature>
<keyword evidence="3" id="KW-0862">Zinc</keyword>
<keyword evidence="7" id="KW-1185">Reference proteome</keyword>
<comment type="caution">
    <text evidence="6">The sequence shown here is derived from an EMBL/GenBank/DDBJ whole genome shotgun (WGS) entry which is preliminary data.</text>
</comment>
<evidence type="ECO:0000256" key="4">
    <source>
        <dbReference type="SAM" id="MobiDB-lite"/>
    </source>
</evidence>
<feature type="region of interest" description="Disordered" evidence="4">
    <location>
        <begin position="245"/>
        <end position="284"/>
    </location>
</feature>
<evidence type="ECO:0000259" key="5">
    <source>
        <dbReference type="PROSITE" id="PS01358"/>
    </source>
</evidence>
<evidence type="ECO:0000256" key="1">
    <source>
        <dbReference type="ARBA" id="ARBA00022723"/>
    </source>
</evidence>
<feature type="region of interest" description="Disordered" evidence="4">
    <location>
        <begin position="1"/>
        <end position="21"/>
    </location>
</feature>
<protein>
    <recommendedName>
        <fullName evidence="5">RanBP2-type domain-containing protein</fullName>
    </recommendedName>
</protein>
<feature type="compositionally biased region" description="Polar residues" evidence="4">
    <location>
        <begin position="271"/>
        <end position="284"/>
    </location>
</feature>
<dbReference type="PROSITE" id="PS01358">
    <property type="entry name" value="ZF_RANBP2_1"/>
    <property type="match status" value="1"/>
</dbReference>
<evidence type="ECO:0000256" key="2">
    <source>
        <dbReference type="ARBA" id="ARBA00022771"/>
    </source>
</evidence>
<dbReference type="InterPro" id="IPR001876">
    <property type="entry name" value="Znf_RanBP2"/>
</dbReference>
<feature type="compositionally biased region" description="Basic and acidic residues" evidence="4">
    <location>
        <begin position="249"/>
        <end position="261"/>
    </location>
</feature>
<organism evidence="6 7">
    <name type="scientific">Plectosphaerella plurivora</name>
    <dbReference type="NCBI Taxonomy" id="936078"/>
    <lineage>
        <taxon>Eukaryota</taxon>
        <taxon>Fungi</taxon>
        <taxon>Dikarya</taxon>
        <taxon>Ascomycota</taxon>
        <taxon>Pezizomycotina</taxon>
        <taxon>Sordariomycetes</taxon>
        <taxon>Hypocreomycetidae</taxon>
        <taxon>Glomerellales</taxon>
        <taxon>Plectosphaerellaceae</taxon>
        <taxon>Plectosphaerella</taxon>
    </lineage>
</organism>
<evidence type="ECO:0000313" key="7">
    <source>
        <dbReference type="Proteomes" id="UP000770015"/>
    </source>
</evidence>
<dbReference type="EMBL" id="JAGSXJ010000001">
    <property type="protein sequence ID" value="KAH6697260.1"/>
    <property type="molecule type" value="Genomic_DNA"/>
</dbReference>
<reference evidence="6" key="1">
    <citation type="journal article" date="2021" name="Nat. Commun.">
        <title>Genetic determinants of endophytism in the Arabidopsis root mycobiome.</title>
        <authorList>
            <person name="Mesny F."/>
            <person name="Miyauchi S."/>
            <person name="Thiergart T."/>
            <person name="Pickel B."/>
            <person name="Atanasova L."/>
            <person name="Karlsson M."/>
            <person name="Huettel B."/>
            <person name="Barry K.W."/>
            <person name="Haridas S."/>
            <person name="Chen C."/>
            <person name="Bauer D."/>
            <person name="Andreopoulos W."/>
            <person name="Pangilinan J."/>
            <person name="LaButti K."/>
            <person name="Riley R."/>
            <person name="Lipzen A."/>
            <person name="Clum A."/>
            <person name="Drula E."/>
            <person name="Henrissat B."/>
            <person name="Kohler A."/>
            <person name="Grigoriev I.V."/>
            <person name="Martin F.M."/>
            <person name="Hacquard S."/>
        </authorList>
    </citation>
    <scope>NUCLEOTIDE SEQUENCE</scope>
    <source>
        <strain evidence="6">MPI-SDFR-AT-0117</strain>
    </source>
</reference>
<feature type="compositionally biased region" description="Polar residues" evidence="4">
    <location>
        <begin position="64"/>
        <end position="77"/>
    </location>
</feature>
<accession>A0A9P8VKK0</accession>
<sequence>MPVRVPRSAVKRPASSTRKHGAQFNMPADSIYRRPHVVTSSPILHRQPTLGFIGGQALRRRHNSQTQSSPAEQQQGGSARGLFQRLLDRLTNRRAPVDRIPAHRSSPALASCLTPARATCLTRAEAEGFAHLQATAGIDVPAKTDTDSHWCFPENGIIRHPSRDTFGTAPSGAPLTCPVSTAPSEGLEFIQPIPIPALNDPQALRHHSRWYCHRCGRPNFPHHAVCTRCNSQRCSICRPQMYATGANSDPDRHLSPEEMRRYGGAYGEESVAQQVARSKNTESP</sequence>
<keyword evidence="2" id="KW-0863">Zinc-finger</keyword>